<keyword evidence="3" id="KW-1185">Reference proteome</keyword>
<evidence type="ECO:0000313" key="3">
    <source>
        <dbReference type="Proteomes" id="UP000011115"/>
    </source>
</evidence>
<feature type="region of interest" description="Disordered" evidence="1">
    <location>
        <begin position="150"/>
        <end position="186"/>
    </location>
</feature>
<accession>M1DCH7</accession>
<feature type="region of interest" description="Disordered" evidence="1">
    <location>
        <begin position="1"/>
        <end position="30"/>
    </location>
</feature>
<dbReference type="Proteomes" id="UP000011115">
    <property type="component" value="Unassembled WGS sequence"/>
</dbReference>
<dbReference type="EnsemblPlants" id="PGSC0003DMT400086791">
    <property type="protein sequence ID" value="PGSC0003DMT400086791"/>
    <property type="gene ID" value="PGSC0003DMG400036362"/>
</dbReference>
<organism evidence="2 3">
    <name type="scientific">Solanum tuberosum</name>
    <name type="common">Potato</name>
    <dbReference type="NCBI Taxonomy" id="4113"/>
    <lineage>
        <taxon>Eukaryota</taxon>
        <taxon>Viridiplantae</taxon>
        <taxon>Streptophyta</taxon>
        <taxon>Embryophyta</taxon>
        <taxon>Tracheophyta</taxon>
        <taxon>Spermatophyta</taxon>
        <taxon>Magnoliopsida</taxon>
        <taxon>eudicotyledons</taxon>
        <taxon>Gunneridae</taxon>
        <taxon>Pentapetalae</taxon>
        <taxon>asterids</taxon>
        <taxon>lamiids</taxon>
        <taxon>Solanales</taxon>
        <taxon>Solanaceae</taxon>
        <taxon>Solanoideae</taxon>
        <taxon>Solaneae</taxon>
        <taxon>Solanum</taxon>
    </lineage>
</organism>
<dbReference type="PaxDb" id="4113-PGSC0003DMT400086791"/>
<dbReference type="HOGENOM" id="CLU_1456876_0_0_1"/>
<dbReference type="InParanoid" id="M1DCH7"/>
<proteinExistence type="predicted"/>
<dbReference type="Gramene" id="PGSC0003DMT400086791">
    <property type="protein sequence ID" value="PGSC0003DMT400086791"/>
    <property type="gene ID" value="PGSC0003DMG400036362"/>
</dbReference>
<evidence type="ECO:0000313" key="2">
    <source>
        <dbReference type="EnsemblPlants" id="PGSC0003DMT400086791"/>
    </source>
</evidence>
<feature type="compositionally biased region" description="Polar residues" evidence="1">
    <location>
        <begin position="166"/>
        <end position="186"/>
    </location>
</feature>
<sequence>MSVNGNNGSQVGHQDDIGNLNDVNGPHANDPHLMGGVGAIRLPPAKGNAVKVWKVFENAGWRANGPVGTSLKIHRLTQDIIKGESVKLDDPRKLLVNRRHGRSNPPNKERQEPSPGDKGKGKKPNSYREINPRGFYAVVRNFLADTPVAAPGRFGTTVPPEVTLDTDAQIQTSTPSTDAQTDRATV</sequence>
<feature type="compositionally biased region" description="Basic and acidic residues" evidence="1">
    <location>
        <begin position="107"/>
        <end position="119"/>
    </location>
</feature>
<reference evidence="3" key="1">
    <citation type="journal article" date="2011" name="Nature">
        <title>Genome sequence and analysis of the tuber crop potato.</title>
        <authorList>
            <consortium name="The Potato Genome Sequencing Consortium"/>
        </authorList>
    </citation>
    <scope>NUCLEOTIDE SEQUENCE [LARGE SCALE GENOMIC DNA]</scope>
    <source>
        <strain evidence="3">cv. DM1-3 516 R44</strain>
    </source>
</reference>
<feature type="region of interest" description="Disordered" evidence="1">
    <location>
        <begin position="94"/>
        <end position="129"/>
    </location>
</feature>
<protein>
    <recommendedName>
        <fullName evidence="4">Integrase core domain containing protein</fullName>
    </recommendedName>
</protein>
<evidence type="ECO:0000256" key="1">
    <source>
        <dbReference type="SAM" id="MobiDB-lite"/>
    </source>
</evidence>
<dbReference type="AlphaFoldDB" id="M1DCH7"/>
<reference evidence="2" key="2">
    <citation type="submission" date="2015-06" db="UniProtKB">
        <authorList>
            <consortium name="EnsemblPlants"/>
        </authorList>
    </citation>
    <scope>IDENTIFICATION</scope>
    <source>
        <strain evidence="2">DM1-3 516 R44</strain>
    </source>
</reference>
<evidence type="ECO:0008006" key="4">
    <source>
        <dbReference type="Google" id="ProtNLM"/>
    </source>
</evidence>
<feature type="compositionally biased region" description="Polar residues" evidence="1">
    <location>
        <begin position="1"/>
        <end position="12"/>
    </location>
</feature>
<name>M1DCH7_SOLTU</name>